<dbReference type="EMBL" id="AP024849">
    <property type="protein sequence ID" value="BCZ48617.1"/>
    <property type="molecule type" value="Genomic_DNA"/>
</dbReference>
<name>A0ABM7T9J1_9CLOT</name>
<proteinExistence type="predicted"/>
<dbReference type="PANTHER" id="PTHR12526:SF630">
    <property type="entry name" value="GLYCOSYLTRANSFERASE"/>
    <property type="match status" value="1"/>
</dbReference>
<dbReference type="RefSeq" id="WP_224034867.1">
    <property type="nucleotide sequence ID" value="NZ_AP024849.1"/>
</dbReference>
<dbReference type="PANTHER" id="PTHR12526">
    <property type="entry name" value="GLYCOSYLTRANSFERASE"/>
    <property type="match status" value="1"/>
</dbReference>
<keyword evidence="3" id="KW-1185">Reference proteome</keyword>
<dbReference type="SUPFAM" id="SSF53756">
    <property type="entry name" value="UDP-Glycosyltransferase/glycogen phosphorylase"/>
    <property type="match status" value="1"/>
</dbReference>
<reference evidence="3" key="1">
    <citation type="submission" date="2021-07" db="EMBL/GenBank/DDBJ databases">
        <title>Complete genome sequencing of a Clostridium isolate.</title>
        <authorList>
            <person name="Ueki A."/>
            <person name="Tonouchi A."/>
        </authorList>
    </citation>
    <scope>NUCLEOTIDE SEQUENCE [LARGE SCALE GENOMIC DNA]</scope>
    <source>
        <strain evidence="3">C5S11</strain>
    </source>
</reference>
<evidence type="ECO:0000259" key="1">
    <source>
        <dbReference type="Pfam" id="PF00534"/>
    </source>
</evidence>
<dbReference type="Pfam" id="PF00534">
    <property type="entry name" value="Glycos_transf_1"/>
    <property type="match status" value="1"/>
</dbReference>
<gene>
    <name evidence="2" type="ORF">psyc5s11_46840</name>
</gene>
<dbReference type="InterPro" id="IPR001296">
    <property type="entry name" value="Glyco_trans_1"/>
</dbReference>
<feature type="domain" description="Glycosyl transferase family 1" evidence="1">
    <location>
        <begin position="163"/>
        <end position="325"/>
    </location>
</feature>
<dbReference type="CDD" id="cd03801">
    <property type="entry name" value="GT4_PimA-like"/>
    <property type="match status" value="1"/>
</dbReference>
<dbReference type="Gene3D" id="3.40.50.2000">
    <property type="entry name" value="Glycogen Phosphorylase B"/>
    <property type="match status" value="2"/>
</dbReference>
<evidence type="ECO:0000313" key="2">
    <source>
        <dbReference type="EMBL" id="BCZ48617.1"/>
    </source>
</evidence>
<organism evidence="2 3">
    <name type="scientific">Clostridium gelidum</name>
    <dbReference type="NCBI Taxonomy" id="704125"/>
    <lineage>
        <taxon>Bacteria</taxon>
        <taxon>Bacillati</taxon>
        <taxon>Bacillota</taxon>
        <taxon>Clostridia</taxon>
        <taxon>Eubacteriales</taxon>
        <taxon>Clostridiaceae</taxon>
        <taxon>Clostridium</taxon>
    </lineage>
</organism>
<evidence type="ECO:0000313" key="3">
    <source>
        <dbReference type="Proteomes" id="UP000824633"/>
    </source>
</evidence>
<dbReference type="Proteomes" id="UP000824633">
    <property type="component" value="Chromosome"/>
</dbReference>
<protein>
    <recommendedName>
        <fullName evidence="1">Glycosyl transferase family 1 domain-containing protein</fullName>
    </recommendedName>
</protein>
<accession>A0ABM7T9J1</accession>
<sequence length="442" mass="51802">MNKVLHITAHLGGGVGKVLSNVCSYNQNDEYEHAIILLEKPQQLQFVNQALENGVEVFIEPSREIIEKKIKEYDIVQIEWWNHPLMCKFLYNFPEMPVRLIIWSHISGCSYPFIKKDFIKNCNRFLFTSPYSLENIYLRNQDTEEFIKNNTDIIYSSGGFSNIKKREHFNDNVFNIGYIGTLNFCKLKPEFVTYCNEINISNSKFIMVGDNSTQNAILNEAEKKGIDERFEFIGYTDNVQNQLNRFDVFGYPLNTEHYGTTENALLEAMAAGVPPIVLNQCTEKYLVKNMETGIVVNNEKEYGNAIRYLYENVDERIRIGNNARTYVLEKFSLKNTIMNLNKSYECVMKTEKKDFSFKTILGSTPSEWFLSCLGDDKQIFKNGIQSLKCNNYEEILENQQQIQNCRQILKEKNKSSIYQFQRYFKDDKFLSYWKNVLERKEI</sequence>